<proteinExistence type="predicted"/>
<gene>
    <name evidence="2" type="ORF">R6G80_06435</name>
    <name evidence="1" type="ORF">R6G86_06495</name>
</gene>
<dbReference type="Proteomes" id="UP001281731">
    <property type="component" value="Unassembled WGS sequence"/>
</dbReference>
<keyword evidence="3" id="KW-1185">Reference proteome</keyword>
<reference evidence="2 3" key="1">
    <citation type="submission" date="2023-10" db="EMBL/GenBank/DDBJ databases">
        <title>Whole Genome based description of the genera Actinobaculum and Actinotignum reveals a complex phylogenetic relationship within the species included in the genus Actinotignum.</title>
        <authorList>
            <person name="Jensen C.S."/>
            <person name="Dargis R."/>
            <person name="Kemp M."/>
            <person name="Christensen J.J."/>
        </authorList>
    </citation>
    <scope>NUCLEOTIDE SEQUENCE</scope>
    <source>
        <strain evidence="2">SLA_B511</strain>
        <strain evidence="1 3">SLA_B974</strain>
    </source>
</reference>
<dbReference type="EMBL" id="JAWNGA010000011">
    <property type="protein sequence ID" value="MDY5133383.1"/>
    <property type="molecule type" value="Genomic_DNA"/>
</dbReference>
<name>A0AAW9HN98_9ACTO</name>
<comment type="caution">
    <text evidence="2">The sequence shown here is derived from an EMBL/GenBank/DDBJ whole genome shotgun (WGS) entry which is preliminary data.</text>
</comment>
<dbReference type="EMBL" id="JAWNGC010000007">
    <property type="protein sequence ID" value="MDY5155361.1"/>
    <property type="molecule type" value="Genomic_DNA"/>
</dbReference>
<organism evidence="2 4">
    <name type="scientific">Actinotignum urinale</name>
    <dbReference type="NCBI Taxonomy" id="190146"/>
    <lineage>
        <taxon>Bacteria</taxon>
        <taxon>Bacillati</taxon>
        <taxon>Actinomycetota</taxon>
        <taxon>Actinomycetes</taxon>
        <taxon>Actinomycetales</taxon>
        <taxon>Actinomycetaceae</taxon>
        <taxon>Actinotignum</taxon>
    </lineage>
</organism>
<accession>A0AAW9HN98</accession>
<dbReference type="AlphaFoldDB" id="A0AAW9HN98"/>
<evidence type="ECO:0000313" key="1">
    <source>
        <dbReference type="EMBL" id="MDY5133383.1"/>
    </source>
</evidence>
<dbReference type="RefSeq" id="WP_146002354.1">
    <property type="nucleotide sequence ID" value="NZ_CAMYCL010000006.1"/>
</dbReference>
<evidence type="ECO:0000313" key="4">
    <source>
        <dbReference type="Proteomes" id="UP001281731"/>
    </source>
</evidence>
<evidence type="ECO:0000313" key="3">
    <source>
        <dbReference type="Proteomes" id="UP001275049"/>
    </source>
</evidence>
<sequence>MQTRVYHGYKKILEKPDQIDFGGEIDPDMGKISYELVYFGSEEAPKLLVMAPTRQNVNTKLVKVYSFDVTSNSIVDPGESLVVGRDEDGRQLGAISVKDDSSALVYRASSPEEKSASTELITFGDGKLQKDLEWSGEISETPKATEEQQLRFSQLDDDQKLVKYSKNELPSNT</sequence>
<protein>
    <submittedName>
        <fullName evidence="2">Uncharacterized protein</fullName>
    </submittedName>
</protein>
<dbReference type="Proteomes" id="UP001275049">
    <property type="component" value="Unassembled WGS sequence"/>
</dbReference>
<evidence type="ECO:0000313" key="2">
    <source>
        <dbReference type="EMBL" id="MDY5155361.1"/>
    </source>
</evidence>